<evidence type="ECO:0000256" key="5">
    <source>
        <dbReference type="ARBA" id="ARBA00023125"/>
    </source>
</evidence>
<keyword evidence="6" id="KW-0804">Transcription</keyword>
<dbReference type="AlphaFoldDB" id="A0A3D8Q4V5"/>
<comment type="subcellular location">
    <subcellularLocation>
        <location evidence="1">Nucleus</location>
    </subcellularLocation>
</comment>
<dbReference type="OrthoDB" id="189997at2759"/>
<evidence type="ECO:0000256" key="7">
    <source>
        <dbReference type="ARBA" id="ARBA00023242"/>
    </source>
</evidence>
<dbReference type="PANTHER" id="PTHR47782:SF12">
    <property type="entry name" value="ZN(II)2CYS6 TRANSCRIPTION FACTOR (EUROFUNG)"/>
    <property type="match status" value="1"/>
</dbReference>
<sequence length="404" mass="45639">MRACAAAQLHLANTEPRPLNGHMHVESQMHRRIFWCAYHLDRLVSAAFDLPVSIPDTAIDAKIYANVDDKDLVQVAFATPPGTKLKGSSRFTEVSPALHIIQIRRIQSEILNYTLNCGFAAQFAAQSDWRNWILSELKAWKSQVHHYTEPGSKGYTSSRWFAIIYHCALLMLYRPTKDNVLGPAGDWSVQASTQACLAFRKSQMDRQVALPWLALLFQFQSGITLLYCFWATPENYRTPNFESSDIWDALRACSNTFAIMADHWPMAECLRDVFELLARDIPLVGRLNRDTPRISPQAVIQIQSSMPSVRSIVINRSVLRMIEEMITEDFPGADNEPPQVVLAEQSQVQYTNGSAINEISHPSSAPLPSEMPFFSDNWQNLYDGGVNLQEFGNETPLFPGLFDI</sequence>
<dbReference type="CDD" id="cd12148">
    <property type="entry name" value="fungal_TF_MHR"/>
    <property type="match status" value="1"/>
</dbReference>
<keyword evidence="3" id="KW-0862">Zinc</keyword>
<protein>
    <recommendedName>
        <fullName evidence="8">Xylanolytic transcriptional activator regulatory domain-containing protein</fullName>
    </recommendedName>
</protein>
<dbReference type="GO" id="GO:0006351">
    <property type="term" value="P:DNA-templated transcription"/>
    <property type="evidence" value="ECO:0007669"/>
    <property type="project" value="InterPro"/>
</dbReference>
<dbReference type="GO" id="GO:0008270">
    <property type="term" value="F:zinc ion binding"/>
    <property type="evidence" value="ECO:0007669"/>
    <property type="project" value="InterPro"/>
</dbReference>
<organism evidence="9 10">
    <name type="scientific">Coleophoma crateriformis</name>
    <dbReference type="NCBI Taxonomy" id="565419"/>
    <lineage>
        <taxon>Eukaryota</taxon>
        <taxon>Fungi</taxon>
        <taxon>Dikarya</taxon>
        <taxon>Ascomycota</taxon>
        <taxon>Pezizomycotina</taxon>
        <taxon>Leotiomycetes</taxon>
        <taxon>Helotiales</taxon>
        <taxon>Dermateaceae</taxon>
        <taxon>Coleophoma</taxon>
    </lineage>
</organism>
<gene>
    <name evidence="9" type="ORF">BP5796_12909</name>
</gene>
<evidence type="ECO:0000256" key="4">
    <source>
        <dbReference type="ARBA" id="ARBA00023015"/>
    </source>
</evidence>
<dbReference type="EMBL" id="PDLN01000024">
    <property type="protein sequence ID" value="RDW56842.1"/>
    <property type="molecule type" value="Genomic_DNA"/>
</dbReference>
<evidence type="ECO:0000256" key="2">
    <source>
        <dbReference type="ARBA" id="ARBA00022723"/>
    </source>
</evidence>
<dbReference type="GO" id="GO:0045944">
    <property type="term" value="P:positive regulation of transcription by RNA polymerase II"/>
    <property type="evidence" value="ECO:0007669"/>
    <property type="project" value="TreeGrafter"/>
</dbReference>
<dbReference type="Proteomes" id="UP000256328">
    <property type="component" value="Unassembled WGS sequence"/>
</dbReference>
<dbReference type="GO" id="GO:0000981">
    <property type="term" value="F:DNA-binding transcription factor activity, RNA polymerase II-specific"/>
    <property type="evidence" value="ECO:0007669"/>
    <property type="project" value="TreeGrafter"/>
</dbReference>
<dbReference type="GO" id="GO:0005634">
    <property type="term" value="C:nucleus"/>
    <property type="evidence" value="ECO:0007669"/>
    <property type="project" value="UniProtKB-SubCell"/>
</dbReference>
<proteinExistence type="predicted"/>
<evidence type="ECO:0000256" key="6">
    <source>
        <dbReference type="ARBA" id="ARBA00023163"/>
    </source>
</evidence>
<comment type="caution">
    <text evidence="9">The sequence shown here is derived from an EMBL/GenBank/DDBJ whole genome shotgun (WGS) entry which is preliminary data.</text>
</comment>
<dbReference type="PANTHER" id="PTHR47782">
    <property type="entry name" value="ZN(II)2CYS6 TRANSCRIPTION FACTOR (EUROFUNG)-RELATED"/>
    <property type="match status" value="1"/>
</dbReference>
<dbReference type="GO" id="GO:0043565">
    <property type="term" value="F:sequence-specific DNA binding"/>
    <property type="evidence" value="ECO:0007669"/>
    <property type="project" value="TreeGrafter"/>
</dbReference>
<feature type="domain" description="Xylanolytic transcriptional activator regulatory" evidence="8">
    <location>
        <begin position="24"/>
        <end position="141"/>
    </location>
</feature>
<evidence type="ECO:0000313" key="10">
    <source>
        <dbReference type="Proteomes" id="UP000256328"/>
    </source>
</evidence>
<evidence type="ECO:0000313" key="9">
    <source>
        <dbReference type="EMBL" id="RDW56842.1"/>
    </source>
</evidence>
<keyword evidence="2" id="KW-0479">Metal-binding</keyword>
<evidence type="ECO:0000259" key="8">
    <source>
        <dbReference type="Pfam" id="PF04082"/>
    </source>
</evidence>
<dbReference type="Pfam" id="PF04082">
    <property type="entry name" value="Fungal_trans"/>
    <property type="match status" value="1"/>
</dbReference>
<reference evidence="9 10" key="1">
    <citation type="journal article" date="2018" name="IMA Fungus">
        <title>IMA Genome-F 9: Draft genome sequence of Annulohypoxylon stygium, Aspergillus mulundensis, Berkeleyomyces basicola (syn. Thielaviopsis basicola), Ceratocystis smalleyi, two Cercospora beticola strains, Coleophoma cylindrospora, Fusarium fracticaudum, Phialophora cf. hyalina, and Morchella septimelata.</title>
        <authorList>
            <person name="Wingfield B.D."/>
            <person name="Bills G.F."/>
            <person name="Dong Y."/>
            <person name="Huang W."/>
            <person name="Nel W.J."/>
            <person name="Swalarsk-Parry B.S."/>
            <person name="Vaghefi N."/>
            <person name="Wilken P.M."/>
            <person name="An Z."/>
            <person name="de Beer Z.W."/>
            <person name="De Vos L."/>
            <person name="Chen L."/>
            <person name="Duong T.A."/>
            <person name="Gao Y."/>
            <person name="Hammerbacher A."/>
            <person name="Kikkert J.R."/>
            <person name="Li Y."/>
            <person name="Li H."/>
            <person name="Li K."/>
            <person name="Li Q."/>
            <person name="Liu X."/>
            <person name="Ma X."/>
            <person name="Naidoo K."/>
            <person name="Pethybridge S.J."/>
            <person name="Sun J."/>
            <person name="Steenkamp E.T."/>
            <person name="van der Nest M.A."/>
            <person name="van Wyk S."/>
            <person name="Wingfield M.J."/>
            <person name="Xiong C."/>
            <person name="Yue Q."/>
            <person name="Zhang X."/>
        </authorList>
    </citation>
    <scope>NUCLEOTIDE SEQUENCE [LARGE SCALE GENOMIC DNA]</scope>
    <source>
        <strain evidence="9 10">BP5796</strain>
    </source>
</reference>
<keyword evidence="4" id="KW-0805">Transcription regulation</keyword>
<keyword evidence="10" id="KW-1185">Reference proteome</keyword>
<keyword evidence="5" id="KW-0238">DNA-binding</keyword>
<accession>A0A3D8Q4V5</accession>
<dbReference type="InterPro" id="IPR007219">
    <property type="entry name" value="XnlR_reg_dom"/>
</dbReference>
<evidence type="ECO:0000256" key="1">
    <source>
        <dbReference type="ARBA" id="ARBA00004123"/>
    </source>
</evidence>
<evidence type="ECO:0000256" key="3">
    <source>
        <dbReference type="ARBA" id="ARBA00022833"/>
    </source>
</evidence>
<name>A0A3D8Q4V5_9HELO</name>
<dbReference type="InterPro" id="IPR052202">
    <property type="entry name" value="Yeast_MetPath_Reg"/>
</dbReference>
<keyword evidence="7" id="KW-0539">Nucleus</keyword>